<keyword evidence="4" id="KW-0328">Glycosyltransferase</keyword>
<feature type="transmembrane region" description="Helical" evidence="9">
    <location>
        <begin position="274"/>
        <end position="298"/>
    </location>
</feature>
<reference evidence="11" key="1">
    <citation type="journal article" date="2019" name="Int. J. Syst. Evol. Microbiol.">
        <title>The Global Catalogue of Microorganisms (GCM) 10K type strain sequencing project: providing services to taxonomists for standard genome sequencing and annotation.</title>
        <authorList>
            <consortium name="The Broad Institute Genomics Platform"/>
            <consortium name="The Broad Institute Genome Sequencing Center for Infectious Disease"/>
            <person name="Wu L."/>
            <person name="Ma J."/>
        </authorList>
    </citation>
    <scope>NUCLEOTIDE SEQUENCE [LARGE SCALE GENOMIC DNA]</scope>
    <source>
        <strain evidence="11">NCAIM B.01391</strain>
    </source>
</reference>
<dbReference type="Pfam" id="PF13506">
    <property type="entry name" value="Glyco_transf_21"/>
    <property type="match status" value="1"/>
</dbReference>
<name>A0ABW0IT48_9HYPH</name>
<comment type="pathway">
    <text evidence="2">Lipid metabolism; sphingolipid metabolism.</text>
</comment>
<evidence type="ECO:0000256" key="8">
    <source>
        <dbReference type="ARBA" id="ARBA00023136"/>
    </source>
</evidence>
<dbReference type="InterPro" id="IPR029044">
    <property type="entry name" value="Nucleotide-diphossugar_trans"/>
</dbReference>
<accession>A0ABW0IT48</accession>
<dbReference type="Gene3D" id="3.90.550.10">
    <property type="entry name" value="Spore Coat Polysaccharide Biosynthesis Protein SpsA, Chain A"/>
    <property type="match status" value="1"/>
</dbReference>
<evidence type="ECO:0000256" key="4">
    <source>
        <dbReference type="ARBA" id="ARBA00022676"/>
    </source>
</evidence>
<gene>
    <name evidence="10" type="ORF">ACFPOB_05520</name>
</gene>
<dbReference type="EMBL" id="JBHSLW010000008">
    <property type="protein sequence ID" value="MFC5419020.1"/>
    <property type="molecule type" value="Genomic_DNA"/>
</dbReference>
<evidence type="ECO:0000256" key="7">
    <source>
        <dbReference type="ARBA" id="ARBA00022989"/>
    </source>
</evidence>
<protein>
    <submittedName>
        <fullName evidence="10">Glycosyltransferase</fullName>
    </submittedName>
</protein>
<comment type="caution">
    <text evidence="10">The sequence shown here is derived from an EMBL/GenBank/DDBJ whole genome shotgun (WGS) entry which is preliminary data.</text>
</comment>
<feature type="transmembrane region" description="Helical" evidence="9">
    <location>
        <begin position="304"/>
        <end position="325"/>
    </location>
</feature>
<organism evidence="10 11">
    <name type="scientific">Bosea eneae</name>
    <dbReference type="NCBI Taxonomy" id="151454"/>
    <lineage>
        <taxon>Bacteria</taxon>
        <taxon>Pseudomonadati</taxon>
        <taxon>Pseudomonadota</taxon>
        <taxon>Alphaproteobacteria</taxon>
        <taxon>Hyphomicrobiales</taxon>
        <taxon>Boseaceae</taxon>
        <taxon>Bosea</taxon>
    </lineage>
</organism>
<keyword evidence="5" id="KW-0808">Transferase</keyword>
<dbReference type="PANTHER" id="PTHR12726">
    <property type="entry name" value="CERAMIDE GLUCOSYLTRANSFERASE"/>
    <property type="match status" value="1"/>
</dbReference>
<evidence type="ECO:0000256" key="6">
    <source>
        <dbReference type="ARBA" id="ARBA00022692"/>
    </source>
</evidence>
<evidence type="ECO:0000256" key="1">
    <source>
        <dbReference type="ARBA" id="ARBA00004141"/>
    </source>
</evidence>
<feature type="transmembrane region" description="Helical" evidence="9">
    <location>
        <begin position="6"/>
        <end position="27"/>
    </location>
</feature>
<evidence type="ECO:0000313" key="11">
    <source>
        <dbReference type="Proteomes" id="UP001596053"/>
    </source>
</evidence>
<dbReference type="PANTHER" id="PTHR12726:SF0">
    <property type="entry name" value="CERAMIDE GLUCOSYLTRANSFERASE"/>
    <property type="match status" value="1"/>
</dbReference>
<dbReference type="RefSeq" id="WP_377796541.1">
    <property type="nucleotide sequence ID" value="NZ_JBHSLW010000008.1"/>
</dbReference>
<comment type="subcellular location">
    <subcellularLocation>
        <location evidence="1">Membrane</location>
        <topology evidence="1">Multi-pass membrane protein</topology>
    </subcellularLocation>
</comment>
<evidence type="ECO:0000256" key="9">
    <source>
        <dbReference type="SAM" id="Phobius"/>
    </source>
</evidence>
<dbReference type="SUPFAM" id="SSF53448">
    <property type="entry name" value="Nucleotide-diphospho-sugar transferases"/>
    <property type="match status" value="1"/>
</dbReference>
<dbReference type="Proteomes" id="UP001596053">
    <property type="component" value="Unassembled WGS sequence"/>
</dbReference>
<evidence type="ECO:0000256" key="3">
    <source>
        <dbReference type="ARBA" id="ARBA00004991"/>
    </source>
</evidence>
<keyword evidence="7 9" id="KW-1133">Transmembrane helix</keyword>
<proteinExistence type="predicted"/>
<sequence>MSAAQWAGLIAALMVAVNMVCLGIAFVRLRRRQVPSHLQKLAPPVTIVRPVRGIETFSRETLTSGLELDYPHYETIFCVADGHDPIVPLIEELIGSYGADRVRLIVGDVAVSANPKLNNCVKGWEAARHDWVILADSNVLMPKDYVQRLMASWREDTGLVCSTPAGSRPACFGAEVECAFLNTFQARWQYAGEALGFGFAQGKSMLWNKPFLDANGGIAALAAEIAEDAAATKLVRKAGKHVHLVGQPFEQPLGPRNLRDVVQRQFRWARLRRVTFLPFFAPEILVGPLVPAVLAAFGAPGFGLPAWLGVLAVLVLWYSGEIVLARSVGWFLNWRTPLAYLARDLAFPGIWAYAFVAREVSWRGNSMKIKADGEDELNAAVPALSTANMRSDGQS</sequence>
<evidence type="ECO:0000313" key="10">
    <source>
        <dbReference type="EMBL" id="MFC5419020.1"/>
    </source>
</evidence>
<evidence type="ECO:0000256" key="5">
    <source>
        <dbReference type="ARBA" id="ARBA00022679"/>
    </source>
</evidence>
<keyword evidence="11" id="KW-1185">Reference proteome</keyword>
<keyword evidence="6 9" id="KW-0812">Transmembrane</keyword>
<dbReference type="InterPro" id="IPR025993">
    <property type="entry name" value="Ceramide_glucosylTrfase"/>
</dbReference>
<comment type="pathway">
    <text evidence="3">Sphingolipid metabolism.</text>
</comment>
<evidence type="ECO:0000256" key="2">
    <source>
        <dbReference type="ARBA" id="ARBA00004760"/>
    </source>
</evidence>
<keyword evidence="8 9" id="KW-0472">Membrane</keyword>